<dbReference type="Proteomes" id="UP000184474">
    <property type="component" value="Unassembled WGS sequence"/>
</dbReference>
<sequence length="57" mass="6622">MCAMNAVKCHKELREYYLRKTEDGKSKMSALNAVRNKLLHRVVAVVKRGTPYQEKLD</sequence>
<evidence type="ECO:0000313" key="2">
    <source>
        <dbReference type="Proteomes" id="UP000184474"/>
    </source>
</evidence>
<proteinExistence type="predicted"/>
<organism evidence="1 2">
    <name type="scientific">Reichenbachiella agariperforans</name>
    <dbReference type="NCBI Taxonomy" id="156994"/>
    <lineage>
        <taxon>Bacteria</taxon>
        <taxon>Pseudomonadati</taxon>
        <taxon>Bacteroidota</taxon>
        <taxon>Cytophagia</taxon>
        <taxon>Cytophagales</taxon>
        <taxon>Reichenbachiellaceae</taxon>
        <taxon>Reichenbachiella</taxon>
    </lineage>
</organism>
<dbReference type="AlphaFoldDB" id="A0A1M6T4R2"/>
<dbReference type="EMBL" id="FRAA01000005">
    <property type="protein sequence ID" value="SHK51941.1"/>
    <property type="molecule type" value="Genomic_DNA"/>
</dbReference>
<accession>A0A1M6T4R2</accession>
<evidence type="ECO:0000313" key="1">
    <source>
        <dbReference type="EMBL" id="SHK51941.1"/>
    </source>
</evidence>
<name>A0A1M6T4R2_REIAG</name>
<gene>
    <name evidence="1" type="ORF">SAMN04488028_105286</name>
</gene>
<evidence type="ECO:0008006" key="3">
    <source>
        <dbReference type="Google" id="ProtNLM"/>
    </source>
</evidence>
<protein>
    <recommendedName>
        <fullName evidence="3">Transposase IS116/IS110/IS902 family protein</fullName>
    </recommendedName>
</protein>
<keyword evidence="2" id="KW-1185">Reference proteome</keyword>
<reference evidence="2" key="1">
    <citation type="submission" date="2016-11" db="EMBL/GenBank/DDBJ databases">
        <authorList>
            <person name="Varghese N."/>
            <person name="Submissions S."/>
        </authorList>
    </citation>
    <scope>NUCLEOTIDE SEQUENCE [LARGE SCALE GENOMIC DNA]</scope>
    <source>
        <strain evidence="2">DSM 26134</strain>
    </source>
</reference>